<evidence type="ECO:0000313" key="4">
    <source>
        <dbReference type="Proteomes" id="UP000650424"/>
    </source>
</evidence>
<dbReference type="Proteomes" id="UP000650424">
    <property type="component" value="Unassembled WGS sequence"/>
</dbReference>
<evidence type="ECO:0000256" key="2">
    <source>
        <dbReference type="SAM" id="Phobius"/>
    </source>
</evidence>
<evidence type="ECO:0000256" key="1">
    <source>
        <dbReference type="SAM" id="MobiDB-lite"/>
    </source>
</evidence>
<keyword evidence="2" id="KW-0812">Transmembrane</keyword>
<comment type="caution">
    <text evidence="3">The sequence shown here is derived from an EMBL/GenBank/DDBJ whole genome shotgun (WGS) entry which is preliminary data.</text>
</comment>
<gene>
    <name evidence="3" type="ORF">H8L32_12500</name>
</gene>
<name>A0ABR6ZR42_9BURK</name>
<reference evidence="3 4" key="1">
    <citation type="submission" date="2020-08" db="EMBL/GenBank/DDBJ databases">
        <title>Novel species isolated from subtropical streams in China.</title>
        <authorList>
            <person name="Lu H."/>
        </authorList>
    </citation>
    <scope>NUCLEOTIDE SEQUENCE [LARGE SCALE GENOMIC DNA]</scope>
    <source>
        <strain evidence="3 4">CY18W</strain>
    </source>
</reference>
<feature type="transmembrane region" description="Helical" evidence="2">
    <location>
        <begin position="46"/>
        <end position="71"/>
    </location>
</feature>
<feature type="transmembrane region" description="Helical" evidence="2">
    <location>
        <begin position="133"/>
        <end position="150"/>
    </location>
</feature>
<evidence type="ECO:0000313" key="3">
    <source>
        <dbReference type="EMBL" id="MBC3918303.1"/>
    </source>
</evidence>
<sequence length="294" mass="32189">MSTGSIDTIPDSASMHEPANKNTPPHTLSRALNKPASMALSHAARLWFSVAIIGQLLFVYYILGFYVASALRGDLAAWSKVLPHGYIKGDNIGNAAIITHIFLAACITLAGILQLIPQLRTRAPVFHRWNGRIYLGSLVIAAGSGLYMVWLRDGVGDFVQHLGVSLNAVLILFCAAMALRHALARQFALHRRWALRLFLLANGVWFFRIGLMFWIAVNQGPAGFNPKTFEGPFLSFLSFANSLIPLLVLELYLRTQDSKSTLARYSMAGGLLVLSVASGIGIAVAFMGMWRPHL</sequence>
<dbReference type="EMBL" id="JACOGF010000005">
    <property type="protein sequence ID" value="MBC3918303.1"/>
    <property type="molecule type" value="Genomic_DNA"/>
</dbReference>
<dbReference type="Pfam" id="PF10067">
    <property type="entry name" value="DUF2306"/>
    <property type="match status" value="1"/>
</dbReference>
<feature type="transmembrane region" description="Helical" evidence="2">
    <location>
        <begin position="91"/>
        <end position="113"/>
    </location>
</feature>
<organism evidence="3 4">
    <name type="scientific">Undibacterium hunanense</name>
    <dbReference type="NCBI Taxonomy" id="2762292"/>
    <lineage>
        <taxon>Bacteria</taxon>
        <taxon>Pseudomonadati</taxon>
        <taxon>Pseudomonadota</taxon>
        <taxon>Betaproteobacteria</taxon>
        <taxon>Burkholderiales</taxon>
        <taxon>Oxalobacteraceae</taxon>
        <taxon>Undibacterium</taxon>
    </lineage>
</organism>
<accession>A0ABR6ZR42</accession>
<feature type="transmembrane region" description="Helical" evidence="2">
    <location>
        <begin position="265"/>
        <end position="290"/>
    </location>
</feature>
<dbReference type="InterPro" id="IPR018750">
    <property type="entry name" value="DUF2306_membrane"/>
</dbReference>
<keyword evidence="4" id="KW-1185">Reference proteome</keyword>
<feature type="region of interest" description="Disordered" evidence="1">
    <location>
        <begin position="1"/>
        <end position="28"/>
    </location>
</feature>
<dbReference type="RefSeq" id="WP_186947552.1">
    <property type="nucleotide sequence ID" value="NZ_JACOGF010000005.1"/>
</dbReference>
<keyword evidence="2" id="KW-0472">Membrane</keyword>
<protein>
    <submittedName>
        <fullName evidence="3">DUF2306 domain-containing protein</fullName>
    </submittedName>
</protein>
<feature type="transmembrane region" description="Helical" evidence="2">
    <location>
        <begin position="233"/>
        <end position="253"/>
    </location>
</feature>
<feature type="transmembrane region" description="Helical" evidence="2">
    <location>
        <begin position="195"/>
        <end position="217"/>
    </location>
</feature>
<feature type="transmembrane region" description="Helical" evidence="2">
    <location>
        <begin position="162"/>
        <end position="183"/>
    </location>
</feature>
<proteinExistence type="predicted"/>
<keyword evidence="2" id="KW-1133">Transmembrane helix</keyword>